<dbReference type="Gene3D" id="3.10.129.10">
    <property type="entry name" value="Hotdog Thioesterase"/>
    <property type="match status" value="1"/>
</dbReference>
<proteinExistence type="predicted"/>
<evidence type="ECO:0000313" key="2">
    <source>
        <dbReference type="EMBL" id="RZS46681.1"/>
    </source>
</evidence>
<feature type="domain" description="FAS1-like dehydratase" evidence="1">
    <location>
        <begin position="72"/>
        <end position="128"/>
    </location>
</feature>
<dbReference type="Pfam" id="PF13452">
    <property type="entry name" value="FAS1_DH_region"/>
    <property type="match status" value="1"/>
</dbReference>
<dbReference type="RefSeq" id="WP_130483911.1">
    <property type="nucleotide sequence ID" value="NZ_SGWV01000015.1"/>
</dbReference>
<evidence type="ECO:0000313" key="3">
    <source>
        <dbReference type="Proteomes" id="UP000293433"/>
    </source>
</evidence>
<dbReference type="InterPro" id="IPR039569">
    <property type="entry name" value="FAS1-like_DH_region"/>
</dbReference>
<protein>
    <submittedName>
        <fullName evidence="2">3-methylfumaryl-CoA hydratase</fullName>
    </submittedName>
</protein>
<gene>
    <name evidence="2" type="ORF">EV685_4100</name>
</gene>
<comment type="caution">
    <text evidence="2">The sequence shown here is derived from an EMBL/GenBank/DDBJ whole genome shotgun (WGS) entry which is preliminary data.</text>
</comment>
<dbReference type="SUPFAM" id="SSF54637">
    <property type="entry name" value="Thioesterase/thiol ester dehydrase-isomerase"/>
    <property type="match status" value="1"/>
</dbReference>
<dbReference type="Proteomes" id="UP000293433">
    <property type="component" value="Unassembled WGS sequence"/>
</dbReference>
<accession>A0A4Q7LBA8</accession>
<dbReference type="EMBL" id="SGWV01000015">
    <property type="protein sequence ID" value="RZS46681.1"/>
    <property type="molecule type" value="Genomic_DNA"/>
</dbReference>
<evidence type="ECO:0000259" key="1">
    <source>
        <dbReference type="Pfam" id="PF13452"/>
    </source>
</evidence>
<dbReference type="PANTHER" id="PTHR28152:SF1">
    <property type="entry name" value="HYDROXYACYL-THIOESTER DEHYDRATASE TYPE 2, MITOCHONDRIAL"/>
    <property type="match status" value="1"/>
</dbReference>
<dbReference type="InterPro" id="IPR052741">
    <property type="entry name" value="Mitochondrial_HTD2"/>
</dbReference>
<dbReference type="OrthoDB" id="7183822at2"/>
<sequence length="291" mass="31193">MTEPDKTPTPDVTRDESCTLASVRRVAAMLDQDPDTLANGQPLPRGWHFFLLAADTRRSALRSDGFPGLGVPMPDLGLPRLMLGSRTVSFHQDLPIGAAVQRSSRVRSVVHKTTASGPMAVVTLDHELRALAHAEPALVESQTYLLLPARAASAVAATPAGTPAATPAATSVATSVATSAHQKTVVPDDTLIYQYSALGFNSHRIHLDRQHAREVEGFPDLVVNGGLSTLLLTEFLRLDLGIVARSLKARHVAPLYCNRPVTLCADPVDGGWRLKALDDQQQLAVELEVSL</sequence>
<name>A0A4Q7LBA8_9BURK</name>
<organism evidence="2 3">
    <name type="scientific">Sphaerotilus mobilis</name>
    <dbReference type="NCBI Taxonomy" id="47994"/>
    <lineage>
        <taxon>Bacteria</taxon>
        <taxon>Pseudomonadati</taxon>
        <taxon>Pseudomonadota</taxon>
        <taxon>Betaproteobacteria</taxon>
        <taxon>Burkholderiales</taxon>
        <taxon>Sphaerotilaceae</taxon>
        <taxon>Sphaerotilus</taxon>
    </lineage>
</organism>
<dbReference type="GO" id="GO:0019171">
    <property type="term" value="F:(3R)-hydroxyacyl-[acyl-carrier-protein] dehydratase activity"/>
    <property type="evidence" value="ECO:0007669"/>
    <property type="project" value="TreeGrafter"/>
</dbReference>
<dbReference type="PANTHER" id="PTHR28152">
    <property type="entry name" value="HYDROXYACYL-THIOESTER DEHYDRATASE TYPE 2, MITOCHONDRIAL"/>
    <property type="match status" value="1"/>
</dbReference>
<keyword evidence="3" id="KW-1185">Reference proteome</keyword>
<dbReference type="InterPro" id="IPR029069">
    <property type="entry name" value="HotDog_dom_sf"/>
</dbReference>
<reference evidence="2 3" key="1">
    <citation type="submission" date="2019-02" db="EMBL/GenBank/DDBJ databases">
        <title>Genomic Encyclopedia of Type Strains, Phase IV (KMG-IV): sequencing the most valuable type-strain genomes for metagenomic binning, comparative biology and taxonomic classification.</title>
        <authorList>
            <person name="Goeker M."/>
        </authorList>
    </citation>
    <scope>NUCLEOTIDE SEQUENCE [LARGE SCALE GENOMIC DNA]</scope>
    <source>
        <strain evidence="2 3">DSM 10617</strain>
    </source>
</reference>
<dbReference type="AlphaFoldDB" id="A0A4Q7LBA8"/>